<dbReference type="OrthoDB" id="1577640at2759"/>
<dbReference type="Pfam" id="PF17111">
    <property type="entry name" value="PigL_N"/>
    <property type="match status" value="1"/>
</dbReference>
<dbReference type="EMBL" id="KZ678132">
    <property type="protein sequence ID" value="PSN69617.1"/>
    <property type="molecule type" value="Genomic_DNA"/>
</dbReference>
<sequence length="1043" mass="119054">MSFEIAGSAVGVVSLGIKLCEDLITYIGHVKDSKTEVSQISNQLEQLADILEKLQTISGEAGADATRLVDAGVAACATALQKIQNELPALNNDGADASVRASVRSWRRRLAYPFLKREELFTLKAVLENIQLNLNTALHALQIELQQKSHRNVIARIDRLSHSTDQAGLTTQNGVDRIEIGISNLTSTVHPMAVDMHALSQRFEQMMLSMERMEATIQSRQPDNYPAAIIQRDAYRMGRLQRRANLTRQNGNSCRCRPRSTTESILGSWFQWPVSFSEQKTQLHEIYCPLHRLCETEKNFITRFTMCSAVFKTKFQLSINLAFASRGFSITSSLRCIRIVESTSPGFEFIDTIFHSNEIKQDGGDLSQKLLMLFEQREATPHDRLADGRTLLHHLFGVYIHFSREIAGQHLLPFIQTLASLMGPLIHEQDEQKLTCLDYILLNHSMLDIVSLEQIYQPDIEEYEEGRIPLTQICLEFGIKSGGIDILPLGEIIPVWQKSKFDWSDIDDFPPLLIAILEKSLGKILDLSDIPGIFEELLFGYSPLEVATIVGWEKGCEVFLECSKLLCGWCPSILIAAVESKDPKILKFWINKRKSAEPKLLENIGFLEDALESATMSAAPFEMVFETISAIICQRNHIFCLAKEKLPAFERRFKTDRLPDAECKLILNTLQEEGIHIPKWLYPRLPSKYVKKDIFLGSGPKYLGIYSYQVFASYPRLADFMFQAGFKDISAKDFLGYCPQEVPSSLLVYHSGYRDLDACFWLISRGISPMERCINFGFAAISILSVRLGIELCFALDQFTIQSANFECESYSIYRILDLLREYLDEHILDSCLCPCNESGCSFVSIVVKVIDTYFTEKWSVNSSERDAMIFLGYLLILAPFARQSRQTVTDMIRAFTFSALDLQHTCCALERFKYIPIRLFNPRFTPKKLREIKQEDGFLRQRLEELVVRFESEYESQGIDVVDFFMIHWQGCMEEELQRLELDDAQYEPGRRELGVVMEATDAESENGYFVDEEWLEKSKGRLKRCIPVAETVEELRKYSSR</sequence>
<name>A0A2T2NW17_CORCC</name>
<evidence type="ECO:0000259" key="2">
    <source>
        <dbReference type="Pfam" id="PF17111"/>
    </source>
</evidence>
<feature type="domain" description="Azaphilone pigments biosynthesis cluster protein L N-terminal" evidence="2">
    <location>
        <begin position="4"/>
        <end position="160"/>
    </location>
</feature>
<proteinExistence type="predicted"/>
<protein>
    <recommendedName>
        <fullName evidence="2">Azaphilone pigments biosynthesis cluster protein L N-terminal domain-containing protein</fullName>
    </recommendedName>
</protein>
<keyword evidence="4" id="KW-1185">Reference proteome</keyword>
<dbReference type="Proteomes" id="UP000240883">
    <property type="component" value="Unassembled WGS sequence"/>
</dbReference>
<evidence type="ECO:0000313" key="4">
    <source>
        <dbReference type="Proteomes" id="UP000240883"/>
    </source>
</evidence>
<evidence type="ECO:0000313" key="3">
    <source>
        <dbReference type="EMBL" id="PSN69617.1"/>
    </source>
</evidence>
<gene>
    <name evidence="3" type="ORF">BS50DRAFT_674188</name>
</gene>
<organism evidence="3 4">
    <name type="scientific">Corynespora cassiicola Philippines</name>
    <dbReference type="NCBI Taxonomy" id="1448308"/>
    <lineage>
        <taxon>Eukaryota</taxon>
        <taxon>Fungi</taxon>
        <taxon>Dikarya</taxon>
        <taxon>Ascomycota</taxon>
        <taxon>Pezizomycotina</taxon>
        <taxon>Dothideomycetes</taxon>
        <taxon>Pleosporomycetidae</taxon>
        <taxon>Pleosporales</taxon>
        <taxon>Corynesporascaceae</taxon>
        <taxon>Corynespora</taxon>
    </lineage>
</organism>
<accession>A0A2T2NW17</accession>
<dbReference type="AlphaFoldDB" id="A0A2T2NW17"/>
<evidence type="ECO:0000256" key="1">
    <source>
        <dbReference type="SAM" id="Coils"/>
    </source>
</evidence>
<dbReference type="InterPro" id="IPR031348">
    <property type="entry name" value="PigL_N"/>
</dbReference>
<keyword evidence="1" id="KW-0175">Coiled coil</keyword>
<feature type="coiled-coil region" evidence="1">
    <location>
        <begin position="30"/>
        <end position="57"/>
    </location>
</feature>
<reference evidence="3 4" key="1">
    <citation type="journal article" date="2018" name="Front. Microbiol.">
        <title>Genome-Wide Analysis of Corynespora cassiicola Leaf Fall Disease Putative Effectors.</title>
        <authorList>
            <person name="Lopez D."/>
            <person name="Ribeiro S."/>
            <person name="Label P."/>
            <person name="Fumanal B."/>
            <person name="Venisse J.S."/>
            <person name="Kohler A."/>
            <person name="de Oliveira R.R."/>
            <person name="Labutti K."/>
            <person name="Lipzen A."/>
            <person name="Lail K."/>
            <person name="Bauer D."/>
            <person name="Ohm R.A."/>
            <person name="Barry K.W."/>
            <person name="Spatafora J."/>
            <person name="Grigoriev I.V."/>
            <person name="Martin F.M."/>
            <person name="Pujade-Renaud V."/>
        </authorList>
    </citation>
    <scope>NUCLEOTIDE SEQUENCE [LARGE SCALE GENOMIC DNA]</scope>
    <source>
        <strain evidence="3 4">Philippines</strain>
    </source>
</reference>